<keyword evidence="2" id="KW-1185">Reference proteome</keyword>
<comment type="caution">
    <text evidence="1">The sequence shown here is derived from an EMBL/GenBank/DDBJ whole genome shotgun (WGS) entry which is preliminary data.</text>
</comment>
<proteinExistence type="predicted"/>
<name>A0ABW0ZZM2_9ACTN</name>
<dbReference type="EMBL" id="JBHSON010000035">
    <property type="protein sequence ID" value="MFC5748735.1"/>
    <property type="molecule type" value="Genomic_DNA"/>
</dbReference>
<dbReference type="InterPro" id="IPR029083">
    <property type="entry name" value="Imm32"/>
</dbReference>
<gene>
    <name evidence="1" type="ORF">ACFPZN_24225</name>
</gene>
<sequence length="130" mass="13601">MRLMFHPPTAMVDVSSDRAGLSRLASLVASGDGTLPAEEGASPYGEIALTRVTVRTADGLVLLTADAGGRTLTISGDREHLGVLADVLEDMAASTDGGHVHIEHYPDHPYLEEGSAPMVVNSPLGGMPRR</sequence>
<dbReference type="RefSeq" id="WP_378284413.1">
    <property type="nucleotide sequence ID" value="NZ_JBHSON010000035.1"/>
</dbReference>
<evidence type="ECO:0000313" key="2">
    <source>
        <dbReference type="Proteomes" id="UP001596074"/>
    </source>
</evidence>
<accession>A0ABW0ZZM2</accession>
<dbReference type="Proteomes" id="UP001596074">
    <property type="component" value="Unassembled WGS sequence"/>
</dbReference>
<protein>
    <submittedName>
        <fullName evidence="1">Uncharacterized protein</fullName>
    </submittedName>
</protein>
<organism evidence="1 2">
    <name type="scientific">Actinomadura rugatobispora</name>
    <dbReference type="NCBI Taxonomy" id="1994"/>
    <lineage>
        <taxon>Bacteria</taxon>
        <taxon>Bacillati</taxon>
        <taxon>Actinomycetota</taxon>
        <taxon>Actinomycetes</taxon>
        <taxon>Streptosporangiales</taxon>
        <taxon>Thermomonosporaceae</taxon>
        <taxon>Actinomadura</taxon>
    </lineage>
</organism>
<reference evidence="2" key="1">
    <citation type="journal article" date="2019" name="Int. J. Syst. Evol. Microbiol.">
        <title>The Global Catalogue of Microorganisms (GCM) 10K type strain sequencing project: providing services to taxonomists for standard genome sequencing and annotation.</title>
        <authorList>
            <consortium name="The Broad Institute Genomics Platform"/>
            <consortium name="The Broad Institute Genome Sequencing Center for Infectious Disease"/>
            <person name="Wu L."/>
            <person name="Ma J."/>
        </authorList>
    </citation>
    <scope>NUCLEOTIDE SEQUENCE [LARGE SCALE GENOMIC DNA]</scope>
    <source>
        <strain evidence="2">KCTC 42087</strain>
    </source>
</reference>
<evidence type="ECO:0000313" key="1">
    <source>
        <dbReference type="EMBL" id="MFC5748735.1"/>
    </source>
</evidence>
<dbReference type="Pfam" id="PF15566">
    <property type="entry name" value="Imm32"/>
    <property type="match status" value="1"/>
</dbReference>